<gene>
    <name evidence="2" type="primary">SHROOM2</name>
    <name evidence="2" type="ORF">CRENBAI_025321</name>
</gene>
<dbReference type="GO" id="GO:0005912">
    <property type="term" value="C:adherens junction"/>
    <property type="evidence" value="ECO:0007669"/>
    <property type="project" value="TreeGrafter"/>
</dbReference>
<dbReference type="GO" id="GO:0016324">
    <property type="term" value="C:apical plasma membrane"/>
    <property type="evidence" value="ECO:0007669"/>
    <property type="project" value="TreeGrafter"/>
</dbReference>
<keyword evidence="3" id="KW-1185">Reference proteome</keyword>
<reference evidence="2 3" key="1">
    <citation type="submission" date="2021-06" db="EMBL/GenBank/DDBJ databases">
        <authorList>
            <person name="Palmer J.M."/>
        </authorList>
    </citation>
    <scope>NUCLEOTIDE SEQUENCE [LARGE SCALE GENOMIC DNA]</scope>
    <source>
        <strain evidence="2 3">MEX-2019</strain>
        <tissue evidence="2">Muscle</tissue>
    </source>
</reference>
<dbReference type="GO" id="GO:0007015">
    <property type="term" value="P:actin filament organization"/>
    <property type="evidence" value="ECO:0007669"/>
    <property type="project" value="TreeGrafter"/>
</dbReference>
<feature type="domain" description="PDZ" evidence="1">
    <location>
        <begin position="1"/>
        <end position="50"/>
    </location>
</feature>
<accession>A0AAV9SG27</accession>
<organism evidence="2 3">
    <name type="scientific">Crenichthys baileyi</name>
    <name type="common">White River springfish</name>
    <dbReference type="NCBI Taxonomy" id="28760"/>
    <lineage>
        <taxon>Eukaryota</taxon>
        <taxon>Metazoa</taxon>
        <taxon>Chordata</taxon>
        <taxon>Craniata</taxon>
        <taxon>Vertebrata</taxon>
        <taxon>Euteleostomi</taxon>
        <taxon>Actinopterygii</taxon>
        <taxon>Neopterygii</taxon>
        <taxon>Teleostei</taxon>
        <taxon>Neoteleostei</taxon>
        <taxon>Acanthomorphata</taxon>
        <taxon>Ovalentaria</taxon>
        <taxon>Atherinomorphae</taxon>
        <taxon>Cyprinodontiformes</taxon>
        <taxon>Goodeidae</taxon>
        <taxon>Crenichthys</taxon>
    </lineage>
</organism>
<dbReference type="GO" id="GO:0051015">
    <property type="term" value="F:actin filament binding"/>
    <property type="evidence" value="ECO:0007669"/>
    <property type="project" value="InterPro"/>
</dbReference>
<dbReference type="GO" id="GO:0030864">
    <property type="term" value="C:cortical actin cytoskeleton"/>
    <property type="evidence" value="ECO:0007669"/>
    <property type="project" value="TreeGrafter"/>
</dbReference>
<comment type="caution">
    <text evidence="2">The sequence shown here is derived from an EMBL/GenBank/DDBJ whole genome shotgun (WGS) entry which is preliminary data.</text>
</comment>
<dbReference type="Gene3D" id="2.30.42.10">
    <property type="match status" value="1"/>
</dbReference>
<dbReference type="PROSITE" id="PS50106">
    <property type="entry name" value="PDZ"/>
    <property type="match status" value="1"/>
</dbReference>
<dbReference type="AlphaFoldDB" id="A0AAV9SG27"/>
<dbReference type="Pfam" id="PF17820">
    <property type="entry name" value="PDZ_6"/>
    <property type="match status" value="1"/>
</dbReference>
<evidence type="ECO:0000313" key="2">
    <source>
        <dbReference type="EMBL" id="KAK5620341.1"/>
    </source>
</evidence>
<evidence type="ECO:0000313" key="3">
    <source>
        <dbReference type="Proteomes" id="UP001311232"/>
    </source>
</evidence>
<protein>
    <submittedName>
        <fullName evidence="2">Protein Shroom2</fullName>
    </submittedName>
</protein>
<dbReference type="Proteomes" id="UP001311232">
    <property type="component" value="Unassembled WGS sequence"/>
</dbReference>
<dbReference type="SUPFAM" id="SSF50156">
    <property type="entry name" value="PDZ domain-like"/>
    <property type="match status" value="1"/>
</dbReference>
<dbReference type="PANTHER" id="PTHR15012:SF8">
    <property type="entry name" value="PROTEIN SHROOM2"/>
    <property type="match status" value="1"/>
</dbReference>
<feature type="non-terminal residue" evidence="2">
    <location>
        <position position="1"/>
    </location>
</feature>
<dbReference type="InterPro" id="IPR027685">
    <property type="entry name" value="Shroom_fam"/>
</dbReference>
<evidence type="ECO:0000259" key="1">
    <source>
        <dbReference type="PROSITE" id="PS50106"/>
    </source>
</evidence>
<dbReference type="InterPro" id="IPR041489">
    <property type="entry name" value="PDZ_6"/>
</dbReference>
<name>A0AAV9SG27_9TELE</name>
<proteinExistence type="predicted"/>
<dbReference type="EMBL" id="JAHHUM010000370">
    <property type="protein sequence ID" value="KAK5620341.1"/>
    <property type="molecule type" value="Genomic_DNA"/>
</dbReference>
<sequence>VEEGSKAAAVGLQVGDELIIINEIPLSGYRQEAICLVKGSHKTLSLVVKR</sequence>
<dbReference type="InterPro" id="IPR036034">
    <property type="entry name" value="PDZ_sf"/>
</dbReference>
<dbReference type="InterPro" id="IPR001478">
    <property type="entry name" value="PDZ"/>
</dbReference>
<dbReference type="GO" id="GO:0043296">
    <property type="term" value="C:apical junction complex"/>
    <property type="evidence" value="ECO:0007669"/>
    <property type="project" value="TreeGrafter"/>
</dbReference>
<dbReference type="PANTHER" id="PTHR15012">
    <property type="entry name" value="APICAL PROTEIN/SHROOM-RELATED"/>
    <property type="match status" value="1"/>
</dbReference>